<protein>
    <submittedName>
        <fullName evidence="2">ABC-2 type transport system permease protein</fullName>
    </submittedName>
</protein>
<keyword evidence="1" id="KW-0812">Transmembrane</keyword>
<evidence type="ECO:0000256" key="1">
    <source>
        <dbReference type="SAM" id="Phobius"/>
    </source>
</evidence>
<dbReference type="EMBL" id="FOTY01000005">
    <property type="protein sequence ID" value="SFL77907.1"/>
    <property type="molecule type" value="Genomic_DNA"/>
</dbReference>
<evidence type="ECO:0000313" key="3">
    <source>
        <dbReference type="Proteomes" id="UP000199668"/>
    </source>
</evidence>
<organism evidence="2 3">
    <name type="scientific">Salibacterium qingdaonense</name>
    <dbReference type="NCBI Taxonomy" id="266892"/>
    <lineage>
        <taxon>Bacteria</taxon>
        <taxon>Bacillati</taxon>
        <taxon>Bacillota</taxon>
        <taxon>Bacilli</taxon>
        <taxon>Bacillales</taxon>
        <taxon>Bacillaceae</taxon>
    </lineage>
</organism>
<dbReference type="Pfam" id="PF12730">
    <property type="entry name" value="ABC2_membrane_4"/>
    <property type="match status" value="1"/>
</dbReference>
<feature type="transmembrane region" description="Helical" evidence="1">
    <location>
        <begin position="136"/>
        <end position="160"/>
    </location>
</feature>
<gene>
    <name evidence="2" type="ORF">SAMN04488054_1054</name>
</gene>
<name>A0A1I4KHI6_9BACI</name>
<dbReference type="OrthoDB" id="2878488at2"/>
<evidence type="ECO:0000313" key="2">
    <source>
        <dbReference type="EMBL" id="SFL77907.1"/>
    </source>
</evidence>
<feature type="transmembrane region" description="Helical" evidence="1">
    <location>
        <begin position="47"/>
        <end position="72"/>
    </location>
</feature>
<reference evidence="2 3" key="1">
    <citation type="submission" date="2016-10" db="EMBL/GenBank/DDBJ databases">
        <authorList>
            <person name="de Groot N.N."/>
        </authorList>
    </citation>
    <scope>NUCLEOTIDE SEQUENCE [LARGE SCALE GENOMIC DNA]</scope>
    <source>
        <strain evidence="2 3">CGMCC 1.6134</strain>
    </source>
</reference>
<dbReference type="AlphaFoldDB" id="A0A1I4KHI6"/>
<feature type="transmembrane region" description="Helical" evidence="1">
    <location>
        <begin position="102"/>
        <end position="124"/>
    </location>
</feature>
<keyword evidence="3" id="KW-1185">Reference proteome</keyword>
<keyword evidence="1" id="KW-1133">Transmembrane helix</keyword>
<dbReference type="Proteomes" id="UP000199668">
    <property type="component" value="Unassembled WGS sequence"/>
</dbReference>
<feature type="transmembrane region" description="Helical" evidence="1">
    <location>
        <begin position="20"/>
        <end position="41"/>
    </location>
</feature>
<feature type="transmembrane region" description="Helical" evidence="1">
    <location>
        <begin position="214"/>
        <end position="234"/>
    </location>
</feature>
<proteinExistence type="predicted"/>
<sequence>MSMLVKNECMKLKRQKMVYVILVISFIPYLINTGGMLATGAMDPGNYYFFVFNQYAILFPALVFIFSGFFFYTEFQNGTTLNWISYPFHNFCLMFSKMAATFLLLLATSLINHLVHLFTLWMLFRTETGVMDVLSRFFTSILFTVLTLLVIPIAALLAFATRNILSVVVAGLGSIFITTVLLGADFSILFPFSFIYRATIQFYDAAMGYESAKLVFWGGFLLFTYISFSLIGLYKYSRKSRMS</sequence>
<dbReference type="STRING" id="266892.SAMN04488054_1054"/>
<feature type="transmembrane region" description="Helical" evidence="1">
    <location>
        <begin position="167"/>
        <end position="194"/>
    </location>
</feature>
<dbReference type="RefSeq" id="WP_090926115.1">
    <property type="nucleotide sequence ID" value="NZ_FOTY01000005.1"/>
</dbReference>
<accession>A0A1I4KHI6</accession>
<keyword evidence="1" id="KW-0472">Membrane</keyword>